<dbReference type="Pfam" id="PF00175">
    <property type="entry name" value="NAD_binding_1"/>
    <property type="match status" value="1"/>
</dbReference>
<feature type="domain" description="2Fe-2S ferredoxin-type" evidence="7">
    <location>
        <begin position="192"/>
        <end position="277"/>
    </location>
</feature>
<dbReference type="InterPro" id="IPR006058">
    <property type="entry name" value="2Fe2S_fd_BS"/>
</dbReference>
<dbReference type="PANTHER" id="PTHR47354:SF1">
    <property type="entry name" value="CARNITINE MONOOXYGENASE REDUCTASE SUBUNIT"/>
    <property type="match status" value="1"/>
</dbReference>
<keyword evidence="3" id="KW-0479">Metal-binding</keyword>
<keyword evidence="5" id="KW-0408">Iron</keyword>
<dbReference type="PROSITE" id="PS51085">
    <property type="entry name" value="2FE2S_FER_2"/>
    <property type="match status" value="1"/>
</dbReference>
<dbReference type="PATRIC" id="fig|1232683.4.peg.2563"/>
<accession>A0A081FX33</accession>
<dbReference type="InterPro" id="IPR039261">
    <property type="entry name" value="FNR_nucleotide-bd"/>
</dbReference>
<dbReference type="AlphaFoldDB" id="A0A081FX33"/>
<dbReference type="GO" id="GO:0051537">
    <property type="term" value="F:2 iron, 2 sulfur cluster binding"/>
    <property type="evidence" value="ECO:0007669"/>
    <property type="project" value="UniProtKB-KW"/>
</dbReference>
<dbReference type="CDD" id="cd00207">
    <property type="entry name" value="fer2"/>
    <property type="match status" value="1"/>
</dbReference>
<reference evidence="8 9" key="1">
    <citation type="submission" date="2014-04" db="EMBL/GenBank/DDBJ databases">
        <title>Marinobacterium kochiensis sp. nov., isolated from sediment sample collected from Kochi backwaters in Kerala, India.</title>
        <authorList>
            <person name="Singh A."/>
            <person name="Pinnaka A.K."/>
        </authorList>
    </citation>
    <scope>NUCLEOTIDE SEQUENCE [LARGE SCALE GENOMIC DNA]</scope>
    <source>
        <strain evidence="8 9">AK27</strain>
    </source>
</reference>
<dbReference type="InterPro" id="IPR017938">
    <property type="entry name" value="Riboflavin_synthase-like_b-brl"/>
</dbReference>
<dbReference type="Proteomes" id="UP000028252">
    <property type="component" value="Unassembled WGS sequence"/>
</dbReference>
<dbReference type="InterPro" id="IPR050415">
    <property type="entry name" value="MRET"/>
</dbReference>
<evidence type="ECO:0000256" key="4">
    <source>
        <dbReference type="ARBA" id="ARBA00023002"/>
    </source>
</evidence>
<gene>
    <name evidence="8" type="ORF">ADIMK_2612</name>
</gene>
<comment type="caution">
    <text evidence="8">The sequence shown here is derived from an EMBL/GenBank/DDBJ whole genome shotgun (WGS) entry which is preliminary data.</text>
</comment>
<dbReference type="Pfam" id="PF00111">
    <property type="entry name" value="Fer2"/>
    <property type="match status" value="1"/>
</dbReference>
<dbReference type="Gene3D" id="3.40.50.80">
    <property type="entry name" value="Nucleotide-binding domain of ferredoxin-NADP reductase (FNR) module"/>
    <property type="match status" value="1"/>
</dbReference>
<dbReference type="InterPro" id="IPR036010">
    <property type="entry name" value="2Fe-2S_ferredoxin-like_sf"/>
</dbReference>
<dbReference type="GO" id="GO:0046872">
    <property type="term" value="F:metal ion binding"/>
    <property type="evidence" value="ECO:0007669"/>
    <property type="project" value="UniProtKB-KW"/>
</dbReference>
<dbReference type="CDD" id="cd06185">
    <property type="entry name" value="PDR_like"/>
    <property type="match status" value="1"/>
</dbReference>
<protein>
    <submittedName>
        <fullName evidence="8">Flavodoxin reductases (Ferredoxin-NADPH reductases) family 1</fullName>
        <ecNumber evidence="8">1.14.13.-</ecNumber>
    </submittedName>
</protein>
<evidence type="ECO:0000313" key="9">
    <source>
        <dbReference type="Proteomes" id="UP000028252"/>
    </source>
</evidence>
<evidence type="ECO:0000256" key="2">
    <source>
        <dbReference type="ARBA" id="ARBA00022714"/>
    </source>
</evidence>
<dbReference type="SUPFAM" id="SSF54292">
    <property type="entry name" value="2Fe-2S ferredoxin-like"/>
    <property type="match status" value="1"/>
</dbReference>
<proteinExistence type="predicted"/>
<dbReference type="Gene3D" id="3.10.20.30">
    <property type="match status" value="1"/>
</dbReference>
<evidence type="ECO:0000256" key="6">
    <source>
        <dbReference type="ARBA" id="ARBA00023014"/>
    </source>
</evidence>
<dbReference type="PROSITE" id="PS00197">
    <property type="entry name" value="2FE2S_FER_1"/>
    <property type="match status" value="1"/>
</dbReference>
<organism evidence="8 9">
    <name type="scientific">Marinobacterium lacunae</name>
    <dbReference type="NCBI Taxonomy" id="1232683"/>
    <lineage>
        <taxon>Bacteria</taxon>
        <taxon>Pseudomonadati</taxon>
        <taxon>Pseudomonadota</taxon>
        <taxon>Gammaproteobacteria</taxon>
        <taxon>Oceanospirillales</taxon>
        <taxon>Oceanospirillaceae</taxon>
        <taxon>Marinobacterium</taxon>
    </lineage>
</organism>
<name>A0A081FX33_9GAMM</name>
<dbReference type="PRINTS" id="PR00409">
    <property type="entry name" value="PHDIOXRDTASE"/>
</dbReference>
<dbReference type="GO" id="GO:0016491">
    <property type="term" value="F:oxidoreductase activity"/>
    <property type="evidence" value="ECO:0007669"/>
    <property type="project" value="UniProtKB-KW"/>
</dbReference>
<keyword evidence="6" id="KW-0411">Iron-sulfur</keyword>
<evidence type="ECO:0000256" key="1">
    <source>
        <dbReference type="ARBA" id="ARBA00022630"/>
    </source>
</evidence>
<keyword evidence="4 8" id="KW-0560">Oxidoreductase</keyword>
<dbReference type="EC" id="1.14.13.-" evidence="8"/>
<dbReference type="InterPro" id="IPR012675">
    <property type="entry name" value="Beta-grasp_dom_sf"/>
</dbReference>
<dbReference type="InterPro" id="IPR001433">
    <property type="entry name" value="OxRdtase_FAD/NAD-bd"/>
</dbReference>
<dbReference type="SUPFAM" id="SSF63380">
    <property type="entry name" value="Riboflavin synthase domain-like"/>
    <property type="match status" value="1"/>
</dbReference>
<dbReference type="eggNOG" id="COG1018">
    <property type="taxonomic scope" value="Bacteria"/>
</dbReference>
<dbReference type="Gene3D" id="2.40.30.10">
    <property type="entry name" value="Translation factors"/>
    <property type="match status" value="1"/>
</dbReference>
<evidence type="ECO:0000256" key="3">
    <source>
        <dbReference type="ARBA" id="ARBA00022723"/>
    </source>
</evidence>
<evidence type="ECO:0000313" key="8">
    <source>
        <dbReference type="EMBL" id="KEA63088.1"/>
    </source>
</evidence>
<sequence>MEIGAGLVRQYSLCNPPAEDHRYVIAVLLDPKSRGGSVAMHQQVQQGDVIRISEPKNLFPLTPDVPQSLLFAGGIGITPILCMAEQLAENGQCFEMHYCTRSPERAAFADRIRQSGFADRVQFHFDDADERQRLQPESILERADGDAHLYVCGPSGFIDLIIDTARRVGWSEQRIHREFFSAAALPVDGGAFDVQIGSSGDLIAIPPDQSIVSVLAEKGIDIPVSCEQGICGTCLTGVLEGEPDHRDSFLTTAERERNDRMLLCCSRARSARLVLDL</sequence>
<dbReference type="PANTHER" id="PTHR47354">
    <property type="entry name" value="NADH OXIDOREDUCTASE HCR"/>
    <property type="match status" value="1"/>
</dbReference>
<keyword evidence="2" id="KW-0001">2Fe-2S</keyword>
<dbReference type="SUPFAM" id="SSF52343">
    <property type="entry name" value="Ferredoxin reductase-like, C-terminal NADP-linked domain"/>
    <property type="match status" value="1"/>
</dbReference>
<keyword evidence="9" id="KW-1185">Reference proteome</keyword>
<keyword evidence="1" id="KW-0285">Flavoprotein</keyword>
<dbReference type="EMBL" id="JMQN01000040">
    <property type="protein sequence ID" value="KEA63088.1"/>
    <property type="molecule type" value="Genomic_DNA"/>
</dbReference>
<dbReference type="InterPro" id="IPR001041">
    <property type="entry name" value="2Fe-2S_ferredoxin-type"/>
</dbReference>
<evidence type="ECO:0000256" key="5">
    <source>
        <dbReference type="ARBA" id="ARBA00023004"/>
    </source>
</evidence>
<evidence type="ECO:0000259" key="7">
    <source>
        <dbReference type="PROSITE" id="PS51085"/>
    </source>
</evidence>
<dbReference type="STRING" id="1232683.ADIMK_2612"/>